<evidence type="ECO:0000313" key="3">
    <source>
        <dbReference type="Proteomes" id="UP000297564"/>
    </source>
</evidence>
<dbReference type="RefSeq" id="WP_135284765.1">
    <property type="nucleotide sequence ID" value="NZ_SMLL01000003.1"/>
</dbReference>
<dbReference type="Pfam" id="PF10027">
    <property type="entry name" value="DUF2269"/>
    <property type="match status" value="1"/>
</dbReference>
<protein>
    <submittedName>
        <fullName evidence="2">DUF2269 domain-containing protein</fullName>
    </submittedName>
</protein>
<organism evidence="2 3">
    <name type="scientific">Ramlibacter rhizophilus</name>
    <dbReference type="NCBI Taxonomy" id="1781167"/>
    <lineage>
        <taxon>Bacteria</taxon>
        <taxon>Pseudomonadati</taxon>
        <taxon>Pseudomonadota</taxon>
        <taxon>Betaproteobacteria</taxon>
        <taxon>Burkholderiales</taxon>
        <taxon>Comamonadaceae</taxon>
        <taxon>Ramlibacter</taxon>
    </lineage>
</organism>
<feature type="transmembrane region" description="Helical" evidence="1">
    <location>
        <begin position="85"/>
        <end position="106"/>
    </location>
</feature>
<evidence type="ECO:0000313" key="2">
    <source>
        <dbReference type="EMBL" id="TFZ01466.1"/>
    </source>
</evidence>
<feature type="transmembrane region" description="Helical" evidence="1">
    <location>
        <begin position="42"/>
        <end position="65"/>
    </location>
</feature>
<keyword evidence="1" id="KW-0812">Transmembrane</keyword>
<name>A0A4Z0BQ70_9BURK</name>
<evidence type="ECO:0000256" key="1">
    <source>
        <dbReference type="SAM" id="Phobius"/>
    </source>
</evidence>
<proteinExistence type="predicted"/>
<dbReference type="Proteomes" id="UP000297564">
    <property type="component" value="Unassembled WGS sequence"/>
</dbReference>
<feature type="transmembrane region" description="Helical" evidence="1">
    <location>
        <begin position="133"/>
        <end position="153"/>
    </location>
</feature>
<dbReference type="AlphaFoldDB" id="A0A4Z0BQ70"/>
<reference evidence="2 3" key="1">
    <citation type="submission" date="2019-03" db="EMBL/GenBank/DDBJ databases">
        <title>Ramlibacter rhizophilus CCTCC AB2015357, whole genome shotgun sequence.</title>
        <authorList>
            <person name="Zhang X."/>
            <person name="Feng G."/>
            <person name="Zhu H."/>
        </authorList>
    </citation>
    <scope>NUCLEOTIDE SEQUENCE [LARGE SCALE GENOMIC DNA]</scope>
    <source>
        <strain evidence="2 3">CCTCC AB2015357</strain>
    </source>
</reference>
<keyword evidence="1" id="KW-0472">Membrane</keyword>
<gene>
    <name evidence="2" type="ORF">EZ242_08830</name>
</gene>
<dbReference type="OrthoDB" id="9786302at2"/>
<keyword evidence="3" id="KW-1185">Reference proteome</keyword>
<comment type="caution">
    <text evidence="2">The sequence shown here is derived from an EMBL/GenBank/DDBJ whole genome shotgun (WGS) entry which is preliminary data.</text>
</comment>
<dbReference type="EMBL" id="SMLL01000003">
    <property type="protein sequence ID" value="TFZ01466.1"/>
    <property type="molecule type" value="Genomic_DNA"/>
</dbReference>
<accession>A0A4Z0BQ70</accession>
<sequence>MTYLALKYLHLIGSAILFGTGMGIAFFAWFGYRKALREDQLALLQGVLSLTVTADTVFTATAAVLQPITGLLLWHMAGGSWTSPWLAWVFGVYVFVGACWLPVVVLQVRLRNAARAAPSVAALGPQFHRWFRVWFLLGWPAFAGVLVLFALMLGRGWLA</sequence>
<feature type="transmembrane region" description="Helical" evidence="1">
    <location>
        <begin position="12"/>
        <end position="30"/>
    </location>
</feature>
<dbReference type="InterPro" id="IPR018729">
    <property type="entry name" value="DUF2269_transmembrane"/>
</dbReference>
<keyword evidence="1" id="KW-1133">Transmembrane helix</keyword>